<keyword evidence="2" id="KW-1185">Reference proteome</keyword>
<accession>A0ABD3V1F1</accession>
<dbReference type="Proteomes" id="UP001634394">
    <property type="component" value="Unassembled WGS sequence"/>
</dbReference>
<evidence type="ECO:0000313" key="1">
    <source>
        <dbReference type="EMBL" id="KAL3855486.1"/>
    </source>
</evidence>
<evidence type="ECO:0000313" key="2">
    <source>
        <dbReference type="Proteomes" id="UP001634394"/>
    </source>
</evidence>
<dbReference type="EMBL" id="JBJQND010000014">
    <property type="protein sequence ID" value="KAL3855486.1"/>
    <property type="molecule type" value="Genomic_DNA"/>
</dbReference>
<comment type="caution">
    <text evidence="1">The sequence shown here is derived from an EMBL/GenBank/DDBJ whole genome shotgun (WGS) entry which is preliminary data.</text>
</comment>
<feature type="non-terminal residue" evidence="1">
    <location>
        <position position="1"/>
    </location>
</feature>
<proteinExistence type="predicted"/>
<feature type="non-terminal residue" evidence="1">
    <location>
        <position position="75"/>
    </location>
</feature>
<dbReference type="AlphaFoldDB" id="A0ABD3V1F1"/>
<organism evidence="1 2">
    <name type="scientific">Sinanodonta woodiana</name>
    <name type="common">Chinese pond mussel</name>
    <name type="synonym">Anodonta woodiana</name>
    <dbReference type="NCBI Taxonomy" id="1069815"/>
    <lineage>
        <taxon>Eukaryota</taxon>
        <taxon>Metazoa</taxon>
        <taxon>Spiralia</taxon>
        <taxon>Lophotrochozoa</taxon>
        <taxon>Mollusca</taxon>
        <taxon>Bivalvia</taxon>
        <taxon>Autobranchia</taxon>
        <taxon>Heteroconchia</taxon>
        <taxon>Palaeoheterodonta</taxon>
        <taxon>Unionida</taxon>
        <taxon>Unionoidea</taxon>
        <taxon>Unionidae</taxon>
        <taxon>Unioninae</taxon>
        <taxon>Sinanodonta</taxon>
    </lineage>
</organism>
<gene>
    <name evidence="1" type="ORF">ACJMK2_014694</name>
</gene>
<protein>
    <submittedName>
        <fullName evidence="1">Uncharacterized protein</fullName>
    </submittedName>
</protein>
<sequence>SYVDNTYFAKQWSKDRTGGQYLLCQAVVQSIGLQNGSQTQQFLVRFPKTDVLFNKAVLKMGTENQKEEKEETIHW</sequence>
<name>A0ABD3V1F1_SINWO</name>
<reference evidence="1 2" key="1">
    <citation type="submission" date="2024-11" db="EMBL/GenBank/DDBJ databases">
        <title>Chromosome-level genome assembly of the freshwater bivalve Anodonta woodiana.</title>
        <authorList>
            <person name="Chen X."/>
        </authorList>
    </citation>
    <scope>NUCLEOTIDE SEQUENCE [LARGE SCALE GENOMIC DNA]</scope>
    <source>
        <strain evidence="1">MN2024</strain>
        <tissue evidence="1">Gills</tissue>
    </source>
</reference>